<comment type="caution">
    <text evidence="2">The sequence shown here is derived from an EMBL/GenBank/DDBJ whole genome shotgun (WGS) entry which is preliminary data.</text>
</comment>
<dbReference type="Pfam" id="PF01839">
    <property type="entry name" value="FG-GAP"/>
    <property type="match status" value="1"/>
</dbReference>
<dbReference type="PANTHER" id="PTHR44103:SF1">
    <property type="entry name" value="PROPROTEIN CONVERTASE P"/>
    <property type="match status" value="1"/>
</dbReference>
<sequence length="912" mass="101458">MLSALIFNFAAIPLVTGAAEFRELPQLEATPETVHPIPLGFTSRSVLPSLRADEAPSLLISNHGEYLAKRNVIYRPVAQDGWGKYWSLPEDFPLYDEGIQYDEIKGSRYIAVYREDCLYDLVRPSDWMYLKQVGTPDKPHFQESYKIQLEGKPPQGKEWVADLDGDGIPDLLVGAPDPGTSQFQMYPNYEEYGHPWSGIENPNLGMLPDSDIQNFRGYDIAGNWLGNPVTRYLWWAKGRMDNGQLIFGEPTKVCYGSTDYPLQWRGYGFNLHPVVMELEGLPHIILFTDNDKAMIVPVREVVDGKLHVGKAQPLLKGGARLKSTIHANVIGVADMNLDGQQDLIIGSGANGRLTVLSGSKAGEFTELGNIFHEGGEVSADTLVVPVRADWNKDGCPDLIIGDASGMLSLRYGTDDPYVYDDYLNFKTPSGYIRHRPLDGNLQGDNETAWSYTQPEVFDWDRDGNLDIITNDNEAKLFFYKGTGASNLLEERERLMMGDKPLPVAWRTRPAVIDRKYGVAGDDRDVLLMIQWDNNFAMAIPDAPGSLNFERLIEVKDVTGETINISGPGGFTGRIKLSVCDWDNDGKWDVVFGSQKSLQKYFRLSGNESPSAAAFWMRNVGTNMEPVFELPQMITFSDGSPIVINKHNFNVYPTDLDGDGELDIIFGDDEGFLFYLNRDDLAWAEDTEPEKQLRAALKSAKNNTGNYKSGDTIAAEDWTAPSSNDMYWASEWMTTQEGLLSVKDGMARLNSRPPRLSEMKRYLARPIEFDPQAPITLRYRTRFIRQDSRNVGGNEFIELLNLKSSDGGQSLVAVGFSSAEELEIKSRGEKVTIAGSRLKLKQSYVIDVEINLQPEGKDDSISVVVSEDNGSAHIQLAKGKMTIPISGIADVLELEVGKNAGFLGIGSLVLQVQ</sequence>
<keyword evidence="1" id="KW-0732">Signal</keyword>
<evidence type="ECO:0000256" key="1">
    <source>
        <dbReference type="ARBA" id="ARBA00022729"/>
    </source>
</evidence>
<gene>
    <name evidence="2" type="ORF">H5P28_06405</name>
</gene>
<dbReference type="InterPro" id="IPR013517">
    <property type="entry name" value="FG-GAP"/>
</dbReference>
<name>A0A842HCH0_9BACT</name>
<protein>
    <submittedName>
        <fullName evidence="2">VCBS repeat-containing protein</fullName>
    </submittedName>
</protein>
<evidence type="ECO:0000313" key="2">
    <source>
        <dbReference type="EMBL" id="MBC2593889.1"/>
    </source>
</evidence>
<proteinExistence type="predicted"/>
<accession>A0A842HCH0</accession>
<dbReference type="Gene3D" id="2.130.10.130">
    <property type="entry name" value="Integrin alpha, N-terminal"/>
    <property type="match status" value="1"/>
</dbReference>
<keyword evidence="3" id="KW-1185">Reference proteome</keyword>
<dbReference type="Pfam" id="PF13517">
    <property type="entry name" value="FG-GAP_3"/>
    <property type="match status" value="1"/>
</dbReference>
<dbReference type="RefSeq" id="WP_185674879.1">
    <property type="nucleotide sequence ID" value="NZ_JACHVB010000019.1"/>
</dbReference>
<reference evidence="2 3" key="1">
    <citation type="submission" date="2020-07" db="EMBL/GenBank/DDBJ databases">
        <authorList>
            <person name="Feng X."/>
        </authorList>
    </citation>
    <scope>NUCLEOTIDE SEQUENCE [LARGE SCALE GENOMIC DNA]</scope>
    <source>
        <strain evidence="2 3">JCM31066</strain>
    </source>
</reference>
<dbReference type="PANTHER" id="PTHR44103">
    <property type="entry name" value="PROPROTEIN CONVERTASE P"/>
    <property type="match status" value="1"/>
</dbReference>
<organism evidence="2 3">
    <name type="scientific">Ruficoccus amylovorans</name>
    <dbReference type="NCBI Taxonomy" id="1804625"/>
    <lineage>
        <taxon>Bacteria</taxon>
        <taxon>Pseudomonadati</taxon>
        <taxon>Verrucomicrobiota</taxon>
        <taxon>Opitutia</taxon>
        <taxon>Puniceicoccales</taxon>
        <taxon>Cerasicoccaceae</taxon>
        <taxon>Ruficoccus</taxon>
    </lineage>
</organism>
<dbReference type="InterPro" id="IPR028994">
    <property type="entry name" value="Integrin_alpha_N"/>
</dbReference>
<dbReference type="Proteomes" id="UP000546464">
    <property type="component" value="Unassembled WGS sequence"/>
</dbReference>
<dbReference type="EMBL" id="JACHVB010000019">
    <property type="protein sequence ID" value="MBC2593889.1"/>
    <property type="molecule type" value="Genomic_DNA"/>
</dbReference>
<dbReference type="AlphaFoldDB" id="A0A842HCH0"/>
<dbReference type="SUPFAM" id="SSF69318">
    <property type="entry name" value="Integrin alpha N-terminal domain"/>
    <property type="match status" value="1"/>
</dbReference>
<evidence type="ECO:0000313" key="3">
    <source>
        <dbReference type="Proteomes" id="UP000546464"/>
    </source>
</evidence>